<gene>
    <name evidence="1" type="ORF">OXU80_00165</name>
</gene>
<reference evidence="1" key="1">
    <citation type="submission" date="2022-11" db="EMBL/GenBank/DDBJ databases">
        <title>beta-Carotene-producing bacterium, Jeongeuplla avenae sp. nov., alleviates the salt stress of Arabidopsis seedlings.</title>
        <authorList>
            <person name="Jiang L."/>
            <person name="Lee J."/>
        </authorList>
    </citation>
    <scope>NUCLEOTIDE SEQUENCE</scope>
    <source>
        <strain evidence="1">DY_R2A_6</strain>
    </source>
</reference>
<organism evidence="1 2">
    <name type="scientific">Antarcticirhabdus aurantiaca</name>
    <dbReference type="NCBI Taxonomy" id="2606717"/>
    <lineage>
        <taxon>Bacteria</taxon>
        <taxon>Pseudomonadati</taxon>
        <taxon>Pseudomonadota</taxon>
        <taxon>Alphaproteobacteria</taxon>
        <taxon>Hyphomicrobiales</taxon>
        <taxon>Aurantimonadaceae</taxon>
        <taxon>Antarcticirhabdus</taxon>
    </lineage>
</organism>
<evidence type="ECO:0000313" key="2">
    <source>
        <dbReference type="Proteomes" id="UP001163223"/>
    </source>
</evidence>
<accession>A0ACD4NPQ9</accession>
<dbReference type="EMBL" id="CP113520">
    <property type="protein sequence ID" value="WAJ28706.1"/>
    <property type="molecule type" value="Genomic_DNA"/>
</dbReference>
<sequence length="308" mass="34436">MAGDDDAGTARRRDGRGRPQAPVALSRPRRRAVLSTILHHDASTYRRAPVRSTLADLADGFGRVDLWSTMGWLDMRQRYRRSIFGPFWITLSLAAFVAGLGVTYGALFGMPLAEYLPYLCIGIVVWTLLSGFILEGCGTFTGAEAMIKQMPAPLSLHAIRLVWRSVVTFLHNAVIVVITLLIFQINPGWAGLLVIPGLALILVNGLSLALFFGTLSARFRDIPPLMANVTQTLFFVTPVIWHVENLKQRRFIAEWNPLYHLIEVVRGPLLGHAPSVTNWSVALAFTLATGLVAFFFYARFRWRIPYWV</sequence>
<keyword evidence="2" id="KW-1185">Reference proteome</keyword>
<evidence type="ECO:0000313" key="1">
    <source>
        <dbReference type="EMBL" id="WAJ28706.1"/>
    </source>
</evidence>
<name>A0ACD4NPQ9_9HYPH</name>
<proteinExistence type="predicted"/>
<dbReference type="Proteomes" id="UP001163223">
    <property type="component" value="Chromosome"/>
</dbReference>
<protein>
    <submittedName>
        <fullName evidence="1">ABC transporter permease</fullName>
    </submittedName>
</protein>